<dbReference type="RefSeq" id="WP_146681997.1">
    <property type="nucleotide sequence ID" value="NZ_CP019646.1"/>
</dbReference>
<dbReference type="InterPro" id="IPR011856">
    <property type="entry name" value="tRNA_endonuc-like_dom_sf"/>
</dbReference>
<dbReference type="GO" id="GO:0003676">
    <property type="term" value="F:nucleic acid binding"/>
    <property type="evidence" value="ECO:0007669"/>
    <property type="project" value="InterPro"/>
</dbReference>
<dbReference type="Proteomes" id="UP000188181">
    <property type="component" value="Chromosome"/>
</dbReference>
<evidence type="ECO:0000259" key="1">
    <source>
        <dbReference type="Pfam" id="PF18899"/>
    </source>
</evidence>
<dbReference type="STRING" id="1851148.SMSP2_00013"/>
<dbReference type="Pfam" id="PF18899">
    <property type="entry name" value="DUF5655"/>
    <property type="match status" value="1"/>
</dbReference>
<dbReference type="KEGG" id="pbas:SMSP2_00013"/>
<feature type="domain" description="DUF5655" evidence="1">
    <location>
        <begin position="192"/>
        <end position="305"/>
    </location>
</feature>
<dbReference type="Gene3D" id="3.40.1350.10">
    <property type="match status" value="1"/>
</dbReference>
<evidence type="ECO:0000313" key="3">
    <source>
        <dbReference type="Proteomes" id="UP000188181"/>
    </source>
</evidence>
<evidence type="ECO:0000313" key="2">
    <source>
        <dbReference type="EMBL" id="AQQ69683.1"/>
    </source>
</evidence>
<proteinExistence type="predicted"/>
<dbReference type="EMBL" id="CP019646">
    <property type="protein sequence ID" value="AQQ69683.1"/>
    <property type="molecule type" value="Genomic_DNA"/>
</dbReference>
<sequence>MSDIKLFKMIDGGVSEIQGQSVAVEKSLQSLIERHLEDFLGVRFLASEYSTGKKHGGRIDSMGIDENCCPVIIEYKRATNQNVINQGLFYLDWLMDHKAEFELLVLKKFGSKVSADIDFSSPRLICIAGDFTKYDQHAVSQINRNIELMRYCHYGDDLLMLELVNSVTADENSDTAVIKQPSSGKTIYKTVTETLKAAPQEVVDLFDAAKEMLISFGDDVQFKTLKYYFVFKRIKNFACIELHNQKKCIVATVKLSPDSVDLVSGFTRDVSNIGHLGTGDLEITIRSLEDLEKARPLFEKSYENN</sequence>
<name>A0A1Q2MAE0_9BACT</name>
<protein>
    <recommendedName>
        <fullName evidence="1">DUF5655 domain-containing protein</fullName>
    </recommendedName>
</protein>
<accession>A0A1Q2MAE0</accession>
<keyword evidence="3" id="KW-1185">Reference proteome</keyword>
<dbReference type="OrthoDB" id="9798761at2"/>
<dbReference type="AlphaFoldDB" id="A0A1Q2MAE0"/>
<reference evidence="3" key="1">
    <citation type="submission" date="2017-02" db="EMBL/GenBank/DDBJ databases">
        <title>Comparative genomics and description of representatives of a novel lineage of planctomycetes thriving in anoxic sediments.</title>
        <authorList>
            <person name="Spring S."/>
            <person name="Bunk B."/>
            <person name="Sproer C."/>
        </authorList>
    </citation>
    <scope>NUCLEOTIDE SEQUENCE [LARGE SCALE GENOMIC DNA]</scope>
    <source>
        <strain evidence="3">SM-Chi-D1</strain>
    </source>
</reference>
<organism evidence="2 3">
    <name type="scientific">Limihaloglobus sulfuriphilus</name>
    <dbReference type="NCBI Taxonomy" id="1851148"/>
    <lineage>
        <taxon>Bacteria</taxon>
        <taxon>Pseudomonadati</taxon>
        <taxon>Planctomycetota</taxon>
        <taxon>Phycisphaerae</taxon>
        <taxon>Sedimentisphaerales</taxon>
        <taxon>Sedimentisphaeraceae</taxon>
        <taxon>Limihaloglobus</taxon>
    </lineage>
</organism>
<dbReference type="InterPro" id="IPR043714">
    <property type="entry name" value="DUF5655"/>
</dbReference>
<gene>
    <name evidence="2" type="ORF">SMSP2_00013</name>
</gene>